<gene>
    <name evidence="1" type="ORF">BABINDRAFT_22618</name>
</gene>
<dbReference type="Proteomes" id="UP000094336">
    <property type="component" value="Unassembled WGS sequence"/>
</dbReference>
<feature type="non-terminal residue" evidence="1">
    <location>
        <position position="1"/>
    </location>
</feature>
<dbReference type="PANTHER" id="PTHR12303:SF11">
    <property type="entry name" value="AER338CP"/>
    <property type="match status" value="1"/>
</dbReference>
<dbReference type="EMBL" id="KV454426">
    <property type="protein sequence ID" value="ODQ82619.1"/>
    <property type="molecule type" value="Genomic_DNA"/>
</dbReference>
<keyword evidence="2" id="KW-1185">Reference proteome</keyword>
<protein>
    <submittedName>
        <fullName evidence="1">Uncharacterized protein</fullName>
    </submittedName>
</protein>
<organism evidence="1 2">
    <name type="scientific">Babjeviella inositovora NRRL Y-12698</name>
    <dbReference type="NCBI Taxonomy" id="984486"/>
    <lineage>
        <taxon>Eukaryota</taxon>
        <taxon>Fungi</taxon>
        <taxon>Dikarya</taxon>
        <taxon>Ascomycota</taxon>
        <taxon>Saccharomycotina</taxon>
        <taxon>Pichiomycetes</taxon>
        <taxon>Serinales incertae sedis</taxon>
        <taxon>Babjeviella</taxon>
    </lineage>
</organism>
<dbReference type="SMART" id="SM01296">
    <property type="entry name" value="N2227"/>
    <property type="match status" value="1"/>
</dbReference>
<accession>A0A1E3QY62</accession>
<name>A0A1E3QY62_9ASCO</name>
<dbReference type="STRING" id="984486.A0A1E3QY62"/>
<proteinExistence type="predicted"/>
<dbReference type="PANTHER" id="PTHR12303">
    <property type="entry name" value="CARNOSINE N-METHYLTRANSFERASE"/>
    <property type="match status" value="1"/>
</dbReference>
<reference evidence="2" key="1">
    <citation type="submission" date="2016-05" db="EMBL/GenBank/DDBJ databases">
        <title>Comparative genomics of biotechnologically important yeasts.</title>
        <authorList>
            <consortium name="DOE Joint Genome Institute"/>
            <person name="Riley R."/>
            <person name="Haridas S."/>
            <person name="Wolfe K.H."/>
            <person name="Lopes M.R."/>
            <person name="Hittinger C.T."/>
            <person name="Goker M."/>
            <person name="Salamov A."/>
            <person name="Wisecaver J."/>
            <person name="Long T.M."/>
            <person name="Aerts A.L."/>
            <person name="Barry K."/>
            <person name="Choi C."/>
            <person name="Clum A."/>
            <person name="Coughlan A.Y."/>
            <person name="Deshpande S."/>
            <person name="Douglass A.P."/>
            <person name="Hanson S.J."/>
            <person name="Klenk H.-P."/>
            <person name="Labutti K."/>
            <person name="Lapidus A."/>
            <person name="Lindquist E."/>
            <person name="Lipzen A."/>
            <person name="Meier-Kolthoff J.P."/>
            <person name="Ohm R.A."/>
            <person name="Otillar R.P."/>
            <person name="Pangilinan J."/>
            <person name="Peng Y."/>
            <person name="Rokas A."/>
            <person name="Rosa C.A."/>
            <person name="Scheuner C."/>
            <person name="Sibirny A.A."/>
            <person name="Slot J.C."/>
            <person name="Stielow J.B."/>
            <person name="Sun H."/>
            <person name="Kurtzman C.P."/>
            <person name="Blackwell M."/>
            <person name="Grigoriev I.V."/>
            <person name="Jeffries T.W."/>
        </authorList>
    </citation>
    <scope>NUCLEOTIDE SEQUENCE [LARGE SCALE GENOMIC DNA]</scope>
    <source>
        <strain evidence="2">NRRL Y-12698</strain>
    </source>
</reference>
<dbReference type="RefSeq" id="XP_018987947.1">
    <property type="nucleotide sequence ID" value="XM_019131292.1"/>
</dbReference>
<sequence>LLLYAALLSYFPHSKLPLIVFVVGMAASVRKTSLYEGLLTSSYRRLSTWNIQSLNTESTHIVDDDDKEDLIVAVKTLQNYQNKSKAWNQRRRDLYRLMTWKQQKLAADVGYNVKLDRVDKLIAANQNFLNDIALNTILKHGLTYMDLQSVKLSSHQQNENYRVVESLGHFPRDWSADSVRELPELLAYIKSNILSVIPDEERAQTCIIVPGSGLGRVAHELAIMPDSKGNMNAFGKVHAVEFSPLMHVCNDFMYMNETEPEEQTSDDGEKKKFKSKDAYEIFAHIHTHSNHTSTENQLRTSTIERIRHKPTNLELHLADFINFEPENLAEYKNVVIVSCFFIDTAQNLFQYLDAMTRLTTHTKQTKGFWINVGPLKYGTAAQVEFNLEELREIRKKIGWVELDDSSYDKGPNDRERLVPYLTNTLGLWQGYYGLVKWCCSRTEN</sequence>
<dbReference type="OrthoDB" id="978at2759"/>
<dbReference type="GO" id="GO:0008757">
    <property type="term" value="F:S-adenosylmethionine-dependent methyltransferase activity"/>
    <property type="evidence" value="ECO:0007669"/>
    <property type="project" value="InterPro"/>
</dbReference>
<evidence type="ECO:0000313" key="1">
    <source>
        <dbReference type="EMBL" id="ODQ82619.1"/>
    </source>
</evidence>
<dbReference type="GeneID" id="30149145"/>
<evidence type="ECO:0000313" key="2">
    <source>
        <dbReference type="Proteomes" id="UP000094336"/>
    </source>
</evidence>
<dbReference type="Pfam" id="PF07942">
    <property type="entry name" value="CARME"/>
    <property type="match status" value="1"/>
</dbReference>
<dbReference type="InterPro" id="IPR012901">
    <property type="entry name" value="CARME"/>
</dbReference>
<feature type="non-terminal residue" evidence="1">
    <location>
        <position position="444"/>
    </location>
</feature>
<dbReference type="AlphaFoldDB" id="A0A1E3QY62"/>